<comment type="caution">
    <text evidence="2">The sequence shown here is derived from an EMBL/GenBank/DDBJ whole genome shotgun (WGS) entry which is preliminary data.</text>
</comment>
<evidence type="ECO:0000313" key="2">
    <source>
        <dbReference type="EMBL" id="CAA7032643.1"/>
    </source>
</evidence>
<sequence>METRGRTATKLPEQIQSTLLDLDETREHPQSRNGTRPSPRKRTSVPNLSLKIPFRSSPTLKDAFLRAENYIPRARHPAATVRPKILGSG</sequence>
<evidence type="ECO:0000256" key="1">
    <source>
        <dbReference type="SAM" id="MobiDB-lite"/>
    </source>
</evidence>
<reference evidence="2" key="1">
    <citation type="submission" date="2020-01" db="EMBL/GenBank/DDBJ databases">
        <authorList>
            <person name="Mishra B."/>
        </authorList>
    </citation>
    <scope>NUCLEOTIDE SEQUENCE [LARGE SCALE GENOMIC DNA]</scope>
</reference>
<feature type="region of interest" description="Disordered" evidence="1">
    <location>
        <begin position="1"/>
        <end position="53"/>
    </location>
</feature>
<proteinExistence type="predicted"/>
<evidence type="ECO:0000313" key="3">
    <source>
        <dbReference type="Proteomes" id="UP000467841"/>
    </source>
</evidence>
<protein>
    <submittedName>
        <fullName evidence="2">Uncharacterized protein</fullName>
    </submittedName>
</protein>
<dbReference type="EMBL" id="CACVBM020001125">
    <property type="protein sequence ID" value="CAA7032643.1"/>
    <property type="molecule type" value="Genomic_DNA"/>
</dbReference>
<accession>A0A6D2IYM3</accession>
<name>A0A6D2IYM3_9BRAS</name>
<dbReference type="AlphaFoldDB" id="A0A6D2IYM3"/>
<dbReference type="Proteomes" id="UP000467841">
    <property type="component" value="Unassembled WGS sequence"/>
</dbReference>
<keyword evidence="3" id="KW-1185">Reference proteome</keyword>
<organism evidence="2 3">
    <name type="scientific">Microthlaspi erraticum</name>
    <dbReference type="NCBI Taxonomy" id="1685480"/>
    <lineage>
        <taxon>Eukaryota</taxon>
        <taxon>Viridiplantae</taxon>
        <taxon>Streptophyta</taxon>
        <taxon>Embryophyta</taxon>
        <taxon>Tracheophyta</taxon>
        <taxon>Spermatophyta</taxon>
        <taxon>Magnoliopsida</taxon>
        <taxon>eudicotyledons</taxon>
        <taxon>Gunneridae</taxon>
        <taxon>Pentapetalae</taxon>
        <taxon>rosids</taxon>
        <taxon>malvids</taxon>
        <taxon>Brassicales</taxon>
        <taxon>Brassicaceae</taxon>
        <taxon>Coluteocarpeae</taxon>
        <taxon>Microthlaspi</taxon>
    </lineage>
</organism>
<gene>
    <name evidence="2" type="ORF">MERR_LOCUS19878</name>
</gene>